<evidence type="ECO:0000259" key="18">
    <source>
        <dbReference type="Pfam" id="PF07992"/>
    </source>
</evidence>
<evidence type="ECO:0000256" key="6">
    <source>
        <dbReference type="ARBA" id="ARBA00022630"/>
    </source>
</evidence>
<feature type="active site" description="Proton acceptor" evidence="13">
    <location>
        <position position="440"/>
    </location>
</feature>
<feature type="disulfide bond" description="Redox-active" evidence="15">
    <location>
        <begin position="46"/>
        <end position="51"/>
    </location>
</feature>
<evidence type="ECO:0000256" key="9">
    <source>
        <dbReference type="ARBA" id="ARBA00023027"/>
    </source>
</evidence>
<feature type="domain" description="Pyridine nucleotide-disulphide oxidoreductase dimerisation" evidence="17">
    <location>
        <begin position="343"/>
        <end position="450"/>
    </location>
</feature>
<feature type="binding site" evidence="14">
    <location>
        <position position="269"/>
    </location>
    <ligand>
        <name>NAD(+)</name>
        <dbReference type="ChEBI" id="CHEBI:57540"/>
    </ligand>
</feature>
<feature type="domain" description="FAD/NAD(P)-binding" evidence="18">
    <location>
        <begin position="9"/>
        <end position="324"/>
    </location>
</feature>
<dbReference type="PRINTS" id="PR00368">
    <property type="entry name" value="FADPNR"/>
</dbReference>
<evidence type="ECO:0000256" key="10">
    <source>
        <dbReference type="ARBA" id="ARBA00023157"/>
    </source>
</evidence>
<dbReference type="InterPro" id="IPR050151">
    <property type="entry name" value="Class-I_Pyr_Nuc-Dis_Oxidored"/>
</dbReference>
<evidence type="ECO:0000256" key="8">
    <source>
        <dbReference type="ARBA" id="ARBA00023002"/>
    </source>
</evidence>
<dbReference type="Gene3D" id="3.50.50.60">
    <property type="entry name" value="FAD/NAD(P)-binding domain"/>
    <property type="match status" value="2"/>
</dbReference>
<protein>
    <recommendedName>
        <fullName evidence="4 16">Dihydrolipoyl dehydrogenase</fullName>
        <ecNumber evidence="3 16">1.8.1.4</ecNumber>
    </recommendedName>
</protein>
<evidence type="ECO:0000313" key="20">
    <source>
        <dbReference type="Proteomes" id="UP000798488"/>
    </source>
</evidence>
<feature type="binding site" evidence="14">
    <location>
        <position position="55"/>
    </location>
    <ligand>
        <name>FAD</name>
        <dbReference type="ChEBI" id="CHEBI:57692"/>
    </ligand>
</feature>
<dbReference type="InterPro" id="IPR004099">
    <property type="entry name" value="Pyr_nucl-diS_OxRdtase_dimer"/>
</dbReference>
<dbReference type="InterPro" id="IPR016156">
    <property type="entry name" value="FAD/NAD-linked_Rdtase_dimer_sf"/>
</dbReference>
<evidence type="ECO:0000256" key="3">
    <source>
        <dbReference type="ARBA" id="ARBA00012608"/>
    </source>
</evidence>
<feature type="binding site" evidence="14">
    <location>
        <begin position="146"/>
        <end position="148"/>
    </location>
    <ligand>
        <name>FAD</name>
        <dbReference type="ChEBI" id="CHEBI:57692"/>
    </ligand>
</feature>
<evidence type="ECO:0000256" key="12">
    <source>
        <dbReference type="ARBA" id="ARBA00049187"/>
    </source>
</evidence>
<evidence type="ECO:0000256" key="2">
    <source>
        <dbReference type="ARBA" id="ARBA00007532"/>
    </source>
</evidence>
<dbReference type="GO" id="GO:0005737">
    <property type="term" value="C:cytoplasm"/>
    <property type="evidence" value="ECO:0007669"/>
    <property type="project" value="UniProtKB-SubCell"/>
</dbReference>
<dbReference type="InterPro" id="IPR036188">
    <property type="entry name" value="FAD/NAD-bd_sf"/>
</dbReference>
<evidence type="ECO:0000256" key="4">
    <source>
        <dbReference type="ARBA" id="ARBA00016961"/>
    </source>
</evidence>
<dbReference type="SUPFAM" id="SSF51905">
    <property type="entry name" value="FAD/NAD(P)-binding domain"/>
    <property type="match status" value="1"/>
</dbReference>
<evidence type="ECO:0000256" key="14">
    <source>
        <dbReference type="PIRSR" id="PIRSR000350-3"/>
    </source>
</evidence>
<dbReference type="FunFam" id="3.30.390.30:FF:000001">
    <property type="entry name" value="Dihydrolipoyl dehydrogenase"/>
    <property type="match status" value="1"/>
</dbReference>
<dbReference type="OrthoDB" id="9807946at2"/>
<keyword evidence="7 14" id="KW-0274">FAD</keyword>
<keyword evidence="10" id="KW-1015">Disulfide bond</keyword>
<dbReference type="GO" id="GO:0006103">
    <property type="term" value="P:2-oxoglutarate metabolic process"/>
    <property type="evidence" value="ECO:0007669"/>
    <property type="project" value="TreeGrafter"/>
</dbReference>
<dbReference type="GO" id="GO:0004148">
    <property type="term" value="F:dihydrolipoyl dehydrogenase (NADH) activity"/>
    <property type="evidence" value="ECO:0007669"/>
    <property type="project" value="UniProtKB-EC"/>
</dbReference>
<evidence type="ECO:0000259" key="17">
    <source>
        <dbReference type="Pfam" id="PF02852"/>
    </source>
</evidence>
<evidence type="ECO:0000256" key="5">
    <source>
        <dbReference type="ARBA" id="ARBA00022490"/>
    </source>
</evidence>
<feature type="binding site" evidence="14">
    <location>
        <position position="118"/>
    </location>
    <ligand>
        <name>FAD</name>
        <dbReference type="ChEBI" id="CHEBI:57692"/>
    </ligand>
</feature>
<dbReference type="NCBIfam" id="TIGR01350">
    <property type="entry name" value="lipoamide_DH"/>
    <property type="match status" value="1"/>
</dbReference>
<dbReference type="EC" id="1.8.1.4" evidence="3 16"/>
<dbReference type="PROSITE" id="PS00076">
    <property type="entry name" value="PYRIDINE_REDOX_1"/>
    <property type="match status" value="1"/>
</dbReference>
<comment type="subcellular location">
    <subcellularLocation>
        <location evidence="1">Cytoplasm</location>
    </subcellularLocation>
</comment>
<keyword evidence="20" id="KW-1185">Reference proteome</keyword>
<evidence type="ECO:0000313" key="19">
    <source>
        <dbReference type="EMBL" id="KAF1085049.1"/>
    </source>
</evidence>
<sequence length="467" mass="49588">MAENAPKCYDVVFLGGGPAGYQGAIRASQLGGRVAVVEQEYLGGVCLNRGCIPTKALRASVEVLRLARKSKSFGINVENVIPNVPAMIARKNRVVELLRGGIEYLFEQNRVDLYQGIGRLLEPGVLEVNEEDGLTKVYACKVVLATGSRTSRPGFLTGEQPGVLTTDDILEMTAAPASLLVLGGGAVGVEMAVIMVELGSKVTLLEREDRILPREDAEAAAYLQSLLKRRKVKVLTGARVEQVQGDQNVTVTLAGGDTLSAEKLLLAAGRKVNAENIGLENIGMPVDGKPLQVDEHMLTGVPGIYAAGDLAGKTWLAHGAFAEGITAAEHALGRPAAMDYRVVPRCVFSTPEFAAVGMSEEEAKAQYNVKSVTFPFRSLGMAQAMGDWEGMVKLVVDSKTEQLLGGHIVGPHAGDLIAEVALAMQNKIGIRGIVETIHTHPTLSEAVLETAQGVLGLAIHMDPVDRS</sequence>
<dbReference type="InterPro" id="IPR012999">
    <property type="entry name" value="Pyr_OxRdtase_I_AS"/>
</dbReference>
<gene>
    <name evidence="19" type="primary">lpd</name>
    <name evidence="19" type="ORF">SPSYN_01185</name>
</gene>
<comment type="caution">
    <text evidence="19">The sequence shown here is derived from an EMBL/GenBank/DDBJ whole genome shotgun (WGS) entry which is preliminary data.</text>
</comment>
<dbReference type="InterPro" id="IPR023753">
    <property type="entry name" value="FAD/NAD-binding_dom"/>
</dbReference>
<evidence type="ECO:0000256" key="7">
    <source>
        <dbReference type="ARBA" id="ARBA00022827"/>
    </source>
</evidence>
<dbReference type="PANTHER" id="PTHR22912">
    <property type="entry name" value="DISULFIDE OXIDOREDUCTASE"/>
    <property type="match status" value="1"/>
</dbReference>
<accession>A0A9D3AYQ4</accession>
<feature type="binding site" evidence="14">
    <location>
        <position position="309"/>
    </location>
    <ligand>
        <name>FAD</name>
        <dbReference type="ChEBI" id="CHEBI:57692"/>
    </ligand>
</feature>
<dbReference type="RefSeq" id="WP_161821570.1">
    <property type="nucleotide sequence ID" value="NZ_LSRS01000003.1"/>
</dbReference>
<feature type="binding site" evidence="14">
    <location>
        <position position="206"/>
    </location>
    <ligand>
        <name>NAD(+)</name>
        <dbReference type="ChEBI" id="CHEBI:57540"/>
    </ligand>
</feature>
<organism evidence="19 20">
    <name type="scientific">Sporotomaculum syntrophicum</name>
    <dbReference type="NCBI Taxonomy" id="182264"/>
    <lineage>
        <taxon>Bacteria</taxon>
        <taxon>Bacillati</taxon>
        <taxon>Bacillota</taxon>
        <taxon>Clostridia</taxon>
        <taxon>Eubacteriales</taxon>
        <taxon>Desulfallaceae</taxon>
        <taxon>Sporotomaculum</taxon>
    </lineage>
</organism>
<evidence type="ECO:0000256" key="1">
    <source>
        <dbReference type="ARBA" id="ARBA00004496"/>
    </source>
</evidence>
<keyword evidence="6 16" id="KW-0285">Flavoprotein</keyword>
<keyword evidence="14" id="KW-0547">Nucleotide-binding</keyword>
<dbReference type="SUPFAM" id="SSF55424">
    <property type="entry name" value="FAD/NAD-linked reductases, dimerisation (C-terminal) domain"/>
    <property type="match status" value="1"/>
</dbReference>
<evidence type="ECO:0000256" key="11">
    <source>
        <dbReference type="ARBA" id="ARBA00023284"/>
    </source>
</evidence>
<dbReference type="PIRSF" id="PIRSF000350">
    <property type="entry name" value="Mercury_reductase_MerA"/>
    <property type="match status" value="1"/>
</dbReference>
<reference evidence="19" key="1">
    <citation type="submission" date="2016-02" db="EMBL/GenBank/DDBJ databases">
        <title>Draft Genome Sequence of Sporotomaculum syntrophicum Strain FB, a Syntrophic Benzoate Degrader.</title>
        <authorList>
            <person name="Nobu M.K."/>
            <person name="Narihiro T."/>
            <person name="Qiu Y.-L."/>
            <person name="Ohashi A."/>
            <person name="Liu W.-T."/>
            <person name="Yuji S."/>
        </authorList>
    </citation>
    <scope>NUCLEOTIDE SEQUENCE</scope>
    <source>
        <strain evidence="19">FB</strain>
    </source>
</reference>
<dbReference type="Pfam" id="PF02852">
    <property type="entry name" value="Pyr_redox_dim"/>
    <property type="match status" value="1"/>
</dbReference>
<dbReference type="PRINTS" id="PR00411">
    <property type="entry name" value="PNDRDTASEI"/>
</dbReference>
<dbReference type="InterPro" id="IPR001100">
    <property type="entry name" value="Pyr_nuc-diS_OxRdtase"/>
</dbReference>
<dbReference type="GO" id="GO:0050660">
    <property type="term" value="F:flavin adenine dinucleotide binding"/>
    <property type="evidence" value="ECO:0007669"/>
    <property type="project" value="InterPro"/>
</dbReference>
<evidence type="ECO:0000256" key="13">
    <source>
        <dbReference type="PIRSR" id="PIRSR000350-2"/>
    </source>
</evidence>
<dbReference type="AlphaFoldDB" id="A0A9D3AYQ4"/>
<keyword evidence="5" id="KW-0963">Cytoplasm</keyword>
<dbReference type="Proteomes" id="UP000798488">
    <property type="component" value="Unassembled WGS sequence"/>
</dbReference>
<dbReference type="Gene3D" id="3.30.390.30">
    <property type="match status" value="1"/>
</dbReference>
<evidence type="ECO:0000256" key="15">
    <source>
        <dbReference type="PIRSR" id="PIRSR000350-4"/>
    </source>
</evidence>
<keyword evidence="11 16" id="KW-0676">Redox-active center</keyword>
<dbReference type="EMBL" id="LSRS01000003">
    <property type="protein sequence ID" value="KAF1085049.1"/>
    <property type="molecule type" value="Genomic_DNA"/>
</dbReference>
<feature type="binding site" evidence="14">
    <location>
        <begin position="183"/>
        <end position="190"/>
    </location>
    <ligand>
        <name>NAD(+)</name>
        <dbReference type="ChEBI" id="CHEBI:57540"/>
    </ligand>
</feature>
<keyword evidence="8 16" id="KW-0560">Oxidoreductase</keyword>
<dbReference type="Pfam" id="PF07992">
    <property type="entry name" value="Pyr_redox_2"/>
    <property type="match status" value="1"/>
</dbReference>
<name>A0A9D3AYQ4_9FIRM</name>
<comment type="catalytic activity">
    <reaction evidence="12 16">
        <text>N(6)-[(R)-dihydrolipoyl]-L-lysyl-[protein] + NAD(+) = N(6)-[(R)-lipoyl]-L-lysyl-[protein] + NADH + H(+)</text>
        <dbReference type="Rhea" id="RHEA:15045"/>
        <dbReference type="Rhea" id="RHEA-COMP:10474"/>
        <dbReference type="Rhea" id="RHEA-COMP:10475"/>
        <dbReference type="ChEBI" id="CHEBI:15378"/>
        <dbReference type="ChEBI" id="CHEBI:57540"/>
        <dbReference type="ChEBI" id="CHEBI:57945"/>
        <dbReference type="ChEBI" id="CHEBI:83099"/>
        <dbReference type="ChEBI" id="CHEBI:83100"/>
        <dbReference type="EC" id="1.8.1.4"/>
    </reaction>
</comment>
<dbReference type="InterPro" id="IPR006258">
    <property type="entry name" value="Lipoamide_DH"/>
</dbReference>
<comment type="cofactor">
    <cofactor evidence="14 16">
        <name>FAD</name>
        <dbReference type="ChEBI" id="CHEBI:57692"/>
    </cofactor>
    <text evidence="14 16">Binds 1 FAD per subunit.</text>
</comment>
<proteinExistence type="inferred from homology"/>
<evidence type="ECO:0000256" key="16">
    <source>
        <dbReference type="RuleBase" id="RU003692"/>
    </source>
</evidence>
<comment type="miscellaneous">
    <text evidence="16">The active site is a redox-active disulfide bond.</text>
</comment>
<dbReference type="PANTHER" id="PTHR22912:SF217">
    <property type="entry name" value="DIHYDROLIPOYL DEHYDROGENASE"/>
    <property type="match status" value="1"/>
</dbReference>
<comment type="similarity">
    <text evidence="2 16">Belongs to the class-I pyridine nucleotide-disulfide oxidoreductase family.</text>
</comment>
<keyword evidence="9 14" id="KW-0520">NAD</keyword>